<feature type="transmembrane region" description="Helical" evidence="10">
    <location>
        <begin position="129"/>
        <end position="154"/>
    </location>
</feature>
<feature type="transmembrane region" description="Helical" evidence="10">
    <location>
        <begin position="69"/>
        <end position="92"/>
    </location>
</feature>
<comment type="caution">
    <text evidence="10">Lacks conserved residue(s) required for the propagation of feature annotation.</text>
</comment>
<dbReference type="Proteomes" id="UP000092461">
    <property type="component" value="Unassembled WGS sequence"/>
</dbReference>
<dbReference type="EnsemblMetazoa" id="LLOJ010753-RA">
    <property type="protein sequence ID" value="LLOJ010753-PA"/>
    <property type="gene ID" value="LLOJ010753"/>
</dbReference>
<comment type="subcellular location">
    <subcellularLocation>
        <location evidence="1 10">Cell membrane</location>
        <topology evidence="1 10">Multi-pass membrane protein</topology>
    </subcellularLocation>
</comment>
<dbReference type="GO" id="GO:0005549">
    <property type="term" value="F:odorant binding"/>
    <property type="evidence" value="ECO:0007669"/>
    <property type="project" value="InterPro"/>
</dbReference>
<dbReference type="Pfam" id="PF02949">
    <property type="entry name" value="7tm_6"/>
    <property type="match status" value="1"/>
</dbReference>
<feature type="transmembrane region" description="Helical" evidence="10">
    <location>
        <begin position="262"/>
        <end position="280"/>
    </location>
</feature>
<evidence type="ECO:0000256" key="6">
    <source>
        <dbReference type="ARBA" id="ARBA00022989"/>
    </source>
</evidence>
<dbReference type="AlphaFoldDB" id="A0A240SXV5"/>
<keyword evidence="4 10" id="KW-0812">Transmembrane</keyword>
<feature type="transmembrane region" description="Helical" evidence="10">
    <location>
        <begin position="39"/>
        <end position="57"/>
    </location>
</feature>
<evidence type="ECO:0000256" key="4">
    <source>
        <dbReference type="ARBA" id="ARBA00022692"/>
    </source>
</evidence>
<keyword evidence="12" id="KW-1185">Reference proteome</keyword>
<keyword evidence="3 10" id="KW-0716">Sensory transduction</keyword>
<dbReference type="EMBL" id="AJWK01000107">
    <property type="status" value="NOT_ANNOTATED_CDS"/>
    <property type="molecule type" value="Genomic_DNA"/>
</dbReference>
<keyword evidence="9 10" id="KW-0807">Transducer</keyword>
<keyword evidence="8 10" id="KW-0675">Receptor</keyword>
<evidence type="ECO:0000256" key="10">
    <source>
        <dbReference type="RuleBase" id="RU351113"/>
    </source>
</evidence>
<proteinExistence type="inferred from homology"/>
<dbReference type="GO" id="GO:0007165">
    <property type="term" value="P:signal transduction"/>
    <property type="evidence" value="ECO:0007669"/>
    <property type="project" value="UniProtKB-KW"/>
</dbReference>
<evidence type="ECO:0000256" key="1">
    <source>
        <dbReference type="ARBA" id="ARBA00004651"/>
    </source>
</evidence>
<reference evidence="11" key="1">
    <citation type="submission" date="2020-05" db="UniProtKB">
        <authorList>
            <consortium name="EnsemblMetazoa"/>
        </authorList>
    </citation>
    <scope>IDENTIFICATION</scope>
    <source>
        <strain evidence="11">Jacobina</strain>
    </source>
</reference>
<keyword evidence="2" id="KW-1003">Cell membrane</keyword>
<sequence>MLKVYQANLKRIVLFFFSAWSLDFLGSCRWRFLNILKLSFYPIYVFLGVTGEAFHVLVQMEDYSDLVEFAFSIAMGLAMFQCVMIYLVIIIYNRKRITEIFEYFEGLVASSDPIMSKIRQKHFTTNTRIAYICARLFLTSTIVCWFLIFAFATIRSGFTSPMFFLLPGIPRDSIFFYPVNLVNQTFLFFSAYELIMVSDIIIMITIVCCKAELDAIAELIATLNHEDLAANEGRVIVRKVYEIHMNLAVQADKLTIAFWHIYLQKLLVIMLYLCSMFLIFQEKDGFSYEAICSIFVILSQTFILCYFGQIIMNSSEVMSDSFYMTKWYELDIRAQKNLLILMMRFQHPVKVETFGFGTISLYTFVQICKISFSYAAILYALFN</sequence>
<keyword evidence="6 10" id="KW-1133">Transmembrane helix</keyword>
<feature type="transmembrane region" description="Helical" evidence="10">
    <location>
        <begin position="353"/>
        <end position="382"/>
    </location>
</feature>
<organism evidence="11 12">
    <name type="scientific">Lutzomyia longipalpis</name>
    <name type="common">Sand fly</name>
    <dbReference type="NCBI Taxonomy" id="7200"/>
    <lineage>
        <taxon>Eukaryota</taxon>
        <taxon>Metazoa</taxon>
        <taxon>Ecdysozoa</taxon>
        <taxon>Arthropoda</taxon>
        <taxon>Hexapoda</taxon>
        <taxon>Insecta</taxon>
        <taxon>Pterygota</taxon>
        <taxon>Neoptera</taxon>
        <taxon>Endopterygota</taxon>
        <taxon>Diptera</taxon>
        <taxon>Nematocera</taxon>
        <taxon>Psychodoidea</taxon>
        <taxon>Psychodidae</taxon>
        <taxon>Lutzomyia</taxon>
        <taxon>Lutzomyia</taxon>
    </lineage>
</organism>
<evidence type="ECO:0000256" key="3">
    <source>
        <dbReference type="ARBA" id="ARBA00022606"/>
    </source>
</evidence>
<evidence type="ECO:0000313" key="11">
    <source>
        <dbReference type="EnsemblMetazoa" id="LLOJ010753-PA"/>
    </source>
</evidence>
<dbReference type="PANTHER" id="PTHR21137:SF35">
    <property type="entry name" value="ODORANT RECEPTOR 19A-RELATED"/>
    <property type="match status" value="1"/>
</dbReference>
<keyword evidence="7 10" id="KW-0472">Membrane</keyword>
<evidence type="ECO:0000256" key="7">
    <source>
        <dbReference type="ARBA" id="ARBA00023136"/>
    </source>
</evidence>
<dbReference type="VEuPathDB" id="VectorBase:LLONM1_008852"/>
<name>A0A240SXV5_LUTLO</name>
<comment type="similarity">
    <text evidence="10">Belongs to the insect chemoreceptor superfamily. Heteromeric odorant receptor channel (TC 1.A.69) family.</text>
</comment>
<accession>A0A240SXV5</accession>
<feature type="transmembrane region" description="Helical" evidence="10">
    <location>
        <begin position="286"/>
        <end position="308"/>
    </location>
</feature>
<dbReference type="GO" id="GO:0005886">
    <property type="term" value="C:plasma membrane"/>
    <property type="evidence" value="ECO:0007669"/>
    <property type="project" value="UniProtKB-SubCell"/>
</dbReference>
<dbReference type="VEuPathDB" id="VectorBase:LLOJ010753"/>
<protein>
    <recommendedName>
        <fullName evidence="10">Odorant receptor</fullName>
    </recommendedName>
</protein>
<evidence type="ECO:0000256" key="8">
    <source>
        <dbReference type="ARBA" id="ARBA00023170"/>
    </source>
</evidence>
<dbReference type="GO" id="GO:0004984">
    <property type="term" value="F:olfactory receptor activity"/>
    <property type="evidence" value="ECO:0007669"/>
    <property type="project" value="InterPro"/>
</dbReference>
<evidence type="ECO:0000256" key="9">
    <source>
        <dbReference type="ARBA" id="ARBA00023224"/>
    </source>
</evidence>
<evidence type="ECO:0000313" key="12">
    <source>
        <dbReference type="Proteomes" id="UP000092461"/>
    </source>
</evidence>
<dbReference type="InterPro" id="IPR004117">
    <property type="entry name" value="7tm6_olfct_rcpt"/>
</dbReference>
<evidence type="ECO:0000256" key="2">
    <source>
        <dbReference type="ARBA" id="ARBA00022475"/>
    </source>
</evidence>
<evidence type="ECO:0000256" key="5">
    <source>
        <dbReference type="ARBA" id="ARBA00022725"/>
    </source>
</evidence>
<dbReference type="PANTHER" id="PTHR21137">
    <property type="entry name" value="ODORANT RECEPTOR"/>
    <property type="match status" value="1"/>
</dbReference>
<keyword evidence="5 10" id="KW-0552">Olfaction</keyword>